<reference evidence="14" key="1">
    <citation type="journal article" date="2020" name="mSystems">
        <title>Genome- and Community-Level Interaction Insights into Carbon Utilization and Element Cycling Functions of Hydrothermarchaeota in Hydrothermal Sediment.</title>
        <authorList>
            <person name="Zhou Z."/>
            <person name="Liu Y."/>
            <person name="Xu W."/>
            <person name="Pan J."/>
            <person name="Luo Z.H."/>
            <person name="Li M."/>
        </authorList>
    </citation>
    <scope>NUCLEOTIDE SEQUENCE [LARGE SCALE GENOMIC DNA]</scope>
    <source>
        <strain evidence="14">SpSt-468</strain>
    </source>
</reference>
<feature type="transmembrane region" description="Helical" evidence="13">
    <location>
        <begin position="186"/>
        <end position="207"/>
    </location>
</feature>
<feature type="transmembrane region" description="Helical" evidence="13">
    <location>
        <begin position="432"/>
        <end position="449"/>
    </location>
</feature>
<evidence type="ECO:0000256" key="8">
    <source>
        <dbReference type="ARBA" id="ARBA00023053"/>
    </source>
</evidence>
<comment type="similarity">
    <text evidence="2 12">Belongs to the sodium:solute symporter (SSF) (TC 2.A.21) family.</text>
</comment>
<dbReference type="InterPro" id="IPR050277">
    <property type="entry name" value="Sodium:Solute_Symporter"/>
</dbReference>
<keyword evidence="11" id="KW-0739">Sodium transport</keyword>
<evidence type="ECO:0000256" key="10">
    <source>
        <dbReference type="ARBA" id="ARBA00023136"/>
    </source>
</evidence>
<evidence type="ECO:0000256" key="5">
    <source>
        <dbReference type="ARBA" id="ARBA00022692"/>
    </source>
</evidence>
<dbReference type="GO" id="GO:0015193">
    <property type="term" value="F:L-proline transmembrane transporter activity"/>
    <property type="evidence" value="ECO:0007669"/>
    <property type="project" value="TreeGrafter"/>
</dbReference>
<comment type="caution">
    <text evidence="14">The sequence shown here is derived from an EMBL/GenBank/DDBJ whole genome shotgun (WGS) entry which is preliminary data.</text>
</comment>
<feature type="transmembrane region" description="Helical" evidence="13">
    <location>
        <begin position="227"/>
        <end position="250"/>
    </location>
</feature>
<dbReference type="AlphaFoldDB" id="A0A7C3IX47"/>
<dbReference type="Pfam" id="PF00474">
    <property type="entry name" value="SSF"/>
    <property type="match status" value="1"/>
</dbReference>
<evidence type="ECO:0000256" key="9">
    <source>
        <dbReference type="ARBA" id="ARBA00023065"/>
    </source>
</evidence>
<dbReference type="GO" id="GO:0005886">
    <property type="term" value="C:plasma membrane"/>
    <property type="evidence" value="ECO:0007669"/>
    <property type="project" value="UniProtKB-SubCell"/>
</dbReference>
<feature type="transmembrane region" description="Helical" evidence="13">
    <location>
        <begin position="469"/>
        <end position="487"/>
    </location>
</feature>
<organism evidence="14">
    <name type="scientific">Candidatus Methanomethylicus mesodigestus</name>
    <dbReference type="NCBI Taxonomy" id="1867258"/>
    <lineage>
        <taxon>Archaea</taxon>
        <taxon>Thermoproteota</taxon>
        <taxon>Methanosuratincolia</taxon>
        <taxon>Candidatus Methanomethylicales</taxon>
        <taxon>Candidatus Methanomethylicaceae</taxon>
        <taxon>Candidatus Methanomethylicus</taxon>
    </lineage>
</organism>
<feature type="transmembrane region" description="Helical" evidence="13">
    <location>
        <begin position="46"/>
        <end position="69"/>
    </location>
</feature>
<feature type="transmembrane region" description="Helical" evidence="13">
    <location>
        <begin position="81"/>
        <end position="102"/>
    </location>
</feature>
<dbReference type="Gene3D" id="1.20.1730.10">
    <property type="entry name" value="Sodium/glucose cotransporter"/>
    <property type="match status" value="1"/>
</dbReference>
<dbReference type="PROSITE" id="PS50283">
    <property type="entry name" value="NA_SOLUT_SYMP_3"/>
    <property type="match status" value="1"/>
</dbReference>
<name>A0A7C3IX47_9CREN</name>
<dbReference type="InterPro" id="IPR001734">
    <property type="entry name" value="Na/solute_symporter"/>
</dbReference>
<keyword evidence="10 13" id="KW-0472">Membrane</keyword>
<feature type="transmembrane region" description="Helical" evidence="13">
    <location>
        <begin position="158"/>
        <end position="179"/>
    </location>
</feature>
<evidence type="ECO:0000256" key="2">
    <source>
        <dbReference type="ARBA" id="ARBA00006434"/>
    </source>
</evidence>
<evidence type="ECO:0000256" key="1">
    <source>
        <dbReference type="ARBA" id="ARBA00004651"/>
    </source>
</evidence>
<keyword evidence="4" id="KW-1003">Cell membrane</keyword>
<dbReference type="GO" id="GO:0015824">
    <property type="term" value="P:proline transport"/>
    <property type="evidence" value="ECO:0007669"/>
    <property type="project" value="TreeGrafter"/>
</dbReference>
<sequence>MDGINPVSVAIVIIYMSMLAFIGWISRNKVKSCSDWYVGNFQIGGVIMGVAFFATYFSAVLMVGFAGSASKWGMSATVIGMWHPVAALIAFAVLAPTLAKMFRSLGAMTFSEFLTLRFKSQLLGSLSSLLTAIFIIPYTVSAFLAMGTALSLLVNMPIWIGIVASGIIIALYVFTGGLFSATLAEFLQGIIMTVAVVCVWAVSYSILGGFLPAHEALASISISTVTFPALGSPLWTTMIGLTAVMGFGMLAQPQMVLRYSTICSKMDVKKAMVIAVFGSLIFPLAAYSYGPLSRAILALPEYGIDVMTIANDNVIIPTFVNLALPSWLAALFLIGILGAAVSTIDALVHLMAGTVTRDLIIPILKPKITDKDQLNTTKVLSLVFSLGSCIIAAIFSTGLIYQLASYTWRVLASAFMGPILAAVFIKGANKTGALTGMVVGFLSSQLWYLYSNDIWFAIFNVAKCPIDPFFIGVPLSIIATVIGNRFGKAPEDIVKLLFK</sequence>
<feature type="transmembrane region" description="Helical" evidence="13">
    <location>
        <begin position="271"/>
        <end position="290"/>
    </location>
</feature>
<feature type="transmembrane region" description="Helical" evidence="13">
    <location>
        <begin position="122"/>
        <end position="146"/>
    </location>
</feature>
<evidence type="ECO:0000256" key="6">
    <source>
        <dbReference type="ARBA" id="ARBA00022847"/>
    </source>
</evidence>
<feature type="transmembrane region" description="Helical" evidence="13">
    <location>
        <begin position="406"/>
        <end position="425"/>
    </location>
</feature>
<feature type="transmembrane region" description="Helical" evidence="13">
    <location>
        <begin position="327"/>
        <end position="348"/>
    </location>
</feature>
<evidence type="ECO:0000256" key="4">
    <source>
        <dbReference type="ARBA" id="ARBA00022475"/>
    </source>
</evidence>
<keyword evidence="3" id="KW-0813">Transport</keyword>
<keyword evidence="9" id="KW-0406">Ion transport</keyword>
<evidence type="ECO:0000256" key="13">
    <source>
        <dbReference type="SAM" id="Phobius"/>
    </source>
</evidence>
<evidence type="ECO:0000256" key="11">
    <source>
        <dbReference type="ARBA" id="ARBA00023201"/>
    </source>
</evidence>
<proteinExistence type="inferred from homology"/>
<evidence type="ECO:0000256" key="7">
    <source>
        <dbReference type="ARBA" id="ARBA00022989"/>
    </source>
</evidence>
<dbReference type="PANTHER" id="PTHR48086">
    <property type="entry name" value="SODIUM/PROLINE SYMPORTER-RELATED"/>
    <property type="match status" value="1"/>
</dbReference>
<evidence type="ECO:0000256" key="12">
    <source>
        <dbReference type="RuleBase" id="RU362091"/>
    </source>
</evidence>
<feature type="transmembrane region" description="Helical" evidence="13">
    <location>
        <begin position="6"/>
        <end position="25"/>
    </location>
</feature>
<keyword evidence="8" id="KW-0915">Sodium</keyword>
<dbReference type="EMBL" id="DSTX01000002">
    <property type="protein sequence ID" value="HFK20274.1"/>
    <property type="molecule type" value="Genomic_DNA"/>
</dbReference>
<dbReference type="InterPro" id="IPR038377">
    <property type="entry name" value="Na/Glc_symporter_sf"/>
</dbReference>
<protein>
    <recommendedName>
        <fullName evidence="15">Sodium:solute symporter family protein</fullName>
    </recommendedName>
</protein>
<keyword evidence="5 13" id="KW-0812">Transmembrane</keyword>
<evidence type="ECO:0008006" key="15">
    <source>
        <dbReference type="Google" id="ProtNLM"/>
    </source>
</evidence>
<accession>A0A7C3IX47</accession>
<comment type="subcellular location">
    <subcellularLocation>
        <location evidence="1">Cell membrane</location>
        <topology evidence="1">Multi-pass membrane protein</topology>
    </subcellularLocation>
</comment>
<keyword evidence="6" id="KW-0769">Symport</keyword>
<dbReference type="PANTHER" id="PTHR48086:SF3">
    <property type="entry name" value="SODIUM_PROLINE SYMPORTER"/>
    <property type="match status" value="1"/>
</dbReference>
<keyword evidence="7 13" id="KW-1133">Transmembrane helix</keyword>
<evidence type="ECO:0000313" key="14">
    <source>
        <dbReference type="EMBL" id="HFK20274.1"/>
    </source>
</evidence>
<evidence type="ECO:0000256" key="3">
    <source>
        <dbReference type="ARBA" id="ARBA00022448"/>
    </source>
</evidence>
<gene>
    <name evidence="14" type="ORF">ENS19_03235</name>
</gene>
<dbReference type="GO" id="GO:0005298">
    <property type="term" value="F:proline:sodium symporter activity"/>
    <property type="evidence" value="ECO:0007669"/>
    <property type="project" value="TreeGrafter"/>
</dbReference>
<feature type="transmembrane region" description="Helical" evidence="13">
    <location>
        <begin position="379"/>
        <end position="400"/>
    </location>
</feature>